<evidence type="ECO:0000256" key="2">
    <source>
        <dbReference type="ARBA" id="ARBA00009539"/>
    </source>
</evidence>
<keyword evidence="6 7" id="KW-0560">Oxidoreductase</keyword>
<comment type="similarity">
    <text evidence="2 7 8">Belongs to the dihydrofolate reductase family.</text>
</comment>
<dbReference type="PROSITE" id="PS51330">
    <property type="entry name" value="DHFR_2"/>
    <property type="match status" value="1"/>
</dbReference>
<keyword evidence="5 7" id="KW-0521">NADP</keyword>
<dbReference type="PROSITE" id="PS00075">
    <property type="entry name" value="DHFR_1"/>
    <property type="match status" value="1"/>
</dbReference>
<dbReference type="CDD" id="cd00209">
    <property type="entry name" value="DHFR"/>
    <property type="match status" value="1"/>
</dbReference>
<keyword evidence="11" id="KW-1185">Reference proteome</keyword>
<accession>A0ABS2MVR4</accession>
<dbReference type="PANTHER" id="PTHR48069">
    <property type="entry name" value="DIHYDROFOLATE REDUCTASE"/>
    <property type="match status" value="1"/>
</dbReference>
<evidence type="ECO:0000256" key="5">
    <source>
        <dbReference type="ARBA" id="ARBA00022857"/>
    </source>
</evidence>
<dbReference type="RefSeq" id="WP_204497328.1">
    <property type="nucleotide sequence ID" value="NZ_JAFBDR010000001.1"/>
</dbReference>
<organism evidence="10 11">
    <name type="scientific">Aquibacillus albus</name>
    <dbReference type="NCBI Taxonomy" id="1168171"/>
    <lineage>
        <taxon>Bacteria</taxon>
        <taxon>Bacillati</taxon>
        <taxon>Bacillota</taxon>
        <taxon>Bacilli</taxon>
        <taxon>Bacillales</taxon>
        <taxon>Bacillaceae</taxon>
        <taxon>Aquibacillus</taxon>
    </lineage>
</organism>
<dbReference type="PIRSF" id="PIRSF000194">
    <property type="entry name" value="DHFR"/>
    <property type="match status" value="1"/>
</dbReference>
<dbReference type="Pfam" id="PF00186">
    <property type="entry name" value="DHFR_1"/>
    <property type="match status" value="1"/>
</dbReference>
<evidence type="ECO:0000256" key="6">
    <source>
        <dbReference type="ARBA" id="ARBA00023002"/>
    </source>
</evidence>
<evidence type="ECO:0000259" key="9">
    <source>
        <dbReference type="PROSITE" id="PS51330"/>
    </source>
</evidence>
<sequence length="162" mass="19276">MISLLVAMDRNRVIGYKNDLPWRLPKDLKFFKELTTNNVIIMGRKTFDSIKRPLPNRKNVIVTRDPSYSQENCTVIHSLETVLEWNRQHPTVEYFIIGGGEIFKQALAVADRMYVTYIDEDFPGDTYFPTYDESEWIETNRVKGIKDEKNPYDYYFIQYDRK</sequence>
<evidence type="ECO:0000256" key="3">
    <source>
        <dbReference type="ARBA" id="ARBA00012856"/>
    </source>
</evidence>
<dbReference type="EC" id="1.5.1.3" evidence="3 7"/>
<comment type="pathway">
    <text evidence="1 7">Cofactor biosynthesis; tetrahydrofolate biosynthesis; 5,6,7,8-tetrahydrofolate from 7,8-dihydrofolate: step 1/1.</text>
</comment>
<dbReference type="Gene3D" id="3.40.430.10">
    <property type="entry name" value="Dihydrofolate Reductase, subunit A"/>
    <property type="match status" value="1"/>
</dbReference>
<name>A0ABS2MVR4_9BACI</name>
<evidence type="ECO:0000256" key="7">
    <source>
        <dbReference type="PIRNR" id="PIRNR000194"/>
    </source>
</evidence>
<dbReference type="SUPFAM" id="SSF53597">
    <property type="entry name" value="Dihydrofolate reductase-like"/>
    <property type="match status" value="1"/>
</dbReference>
<gene>
    <name evidence="10" type="ORF">JOC48_000352</name>
</gene>
<dbReference type="PRINTS" id="PR00070">
    <property type="entry name" value="DHFR"/>
</dbReference>
<comment type="caution">
    <text evidence="10">The sequence shown here is derived from an EMBL/GenBank/DDBJ whole genome shotgun (WGS) entry which is preliminary data.</text>
</comment>
<reference evidence="10 11" key="1">
    <citation type="submission" date="2021-01" db="EMBL/GenBank/DDBJ databases">
        <title>Genomic Encyclopedia of Type Strains, Phase IV (KMG-IV): sequencing the most valuable type-strain genomes for metagenomic binning, comparative biology and taxonomic classification.</title>
        <authorList>
            <person name="Goeker M."/>
        </authorList>
    </citation>
    <scope>NUCLEOTIDE SEQUENCE [LARGE SCALE GENOMIC DNA]</scope>
    <source>
        <strain evidence="10 11">DSM 23711</strain>
    </source>
</reference>
<comment type="catalytic activity">
    <reaction evidence="7">
        <text>(6S)-5,6,7,8-tetrahydrofolate + NADP(+) = 7,8-dihydrofolate + NADPH + H(+)</text>
        <dbReference type="Rhea" id="RHEA:15009"/>
        <dbReference type="ChEBI" id="CHEBI:15378"/>
        <dbReference type="ChEBI" id="CHEBI:57451"/>
        <dbReference type="ChEBI" id="CHEBI:57453"/>
        <dbReference type="ChEBI" id="CHEBI:57783"/>
        <dbReference type="ChEBI" id="CHEBI:58349"/>
        <dbReference type="EC" id="1.5.1.3"/>
    </reaction>
</comment>
<dbReference type="InterPro" id="IPR012259">
    <property type="entry name" value="DHFR"/>
</dbReference>
<evidence type="ECO:0000313" key="11">
    <source>
        <dbReference type="Proteomes" id="UP001296943"/>
    </source>
</evidence>
<dbReference type="InterPro" id="IPR001796">
    <property type="entry name" value="DHFR_dom"/>
</dbReference>
<keyword evidence="4 7" id="KW-0554">One-carbon metabolism</keyword>
<dbReference type="InterPro" id="IPR017925">
    <property type="entry name" value="DHFR_CS"/>
</dbReference>
<dbReference type="Proteomes" id="UP001296943">
    <property type="component" value="Unassembled WGS sequence"/>
</dbReference>
<comment type="function">
    <text evidence="7">Key enzyme in folate metabolism. Catalyzes an essential reaction for de novo glycine and purine synthesis, and for DNA precursor synthesis.</text>
</comment>
<evidence type="ECO:0000256" key="4">
    <source>
        <dbReference type="ARBA" id="ARBA00022563"/>
    </source>
</evidence>
<evidence type="ECO:0000313" key="10">
    <source>
        <dbReference type="EMBL" id="MBM7569883.1"/>
    </source>
</evidence>
<feature type="domain" description="DHFR" evidence="9">
    <location>
        <begin position="1"/>
        <end position="161"/>
    </location>
</feature>
<dbReference type="PANTHER" id="PTHR48069:SF3">
    <property type="entry name" value="DIHYDROFOLATE REDUCTASE"/>
    <property type="match status" value="1"/>
</dbReference>
<proteinExistence type="inferred from homology"/>
<dbReference type="InterPro" id="IPR024072">
    <property type="entry name" value="DHFR-like_dom_sf"/>
</dbReference>
<evidence type="ECO:0000256" key="1">
    <source>
        <dbReference type="ARBA" id="ARBA00004903"/>
    </source>
</evidence>
<evidence type="ECO:0000256" key="8">
    <source>
        <dbReference type="RuleBase" id="RU004474"/>
    </source>
</evidence>
<dbReference type="EMBL" id="JAFBDR010000001">
    <property type="protein sequence ID" value="MBM7569883.1"/>
    <property type="molecule type" value="Genomic_DNA"/>
</dbReference>
<protein>
    <recommendedName>
        <fullName evidence="3 7">Dihydrofolate reductase</fullName>
        <ecNumber evidence="3 7">1.5.1.3</ecNumber>
    </recommendedName>
</protein>
<dbReference type="GO" id="GO:0004146">
    <property type="term" value="F:dihydrofolate reductase activity"/>
    <property type="evidence" value="ECO:0007669"/>
    <property type="project" value="UniProtKB-EC"/>
</dbReference>